<keyword evidence="2" id="KW-1185">Reference proteome</keyword>
<evidence type="ECO:0000313" key="1">
    <source>
        <dbReference type="EMBL" id="UOE37017.1"/>
    </source>
</evidence>
<dbReference type="Proteomes" id="UP000831068">
    <property type="component" value="Chromosome"/>
</dbReference>
<organism evidence="1 2">
    <name type="scientific">Chryseobacterium oryzae</name>
    <dbReference type="NCBI Taxonomy" id="2929799"/>
    <lineage>
        <taxon>Bacteria</taxon>
        <taxon>Pseudomonadati</taxon>
        <taxon>Bacteroidota</taxon>
        <taxon>Flavobacteriia</taxon>
        <taxon>Flavobacteriales</taxon>
        <taxon>Weeksellaceae</taxon>
        <taxon>Chryseobacterium group</taxon>
        <taxon>Chryseobacterium</taxon>
    </lineage>
</organism>
<accession>A0ABY4BD18</accession>
<name>A0ABY4BD18_9FLAO</name>
<proteinExistence type="predicted"/>
<dbReference type="RefSeq" id="WP_243575529.1">
    <property type="nucleotide sequence ID" value="NZ_CP094529.1"/>
</dbReference>
<evidence type="ECO:0000313" key="2">
    <source>
        <dbReference type="Proteomes" id="UP000831068"/>
    </source>
</evidence>
<dbReference type="EMBL" id="CP094529">
    <property type="protein sequence ID" value="UOE37017.1"/>
    <property type="molecule type" value="Genomic_DNA"/>
</dbReference>
<reference evidence="1 2" key="1">
    <citation type="submission" date="2022-03" db="EMBL/GenBank/DDBJ databases">
        <title>Chryseobacterium sp. isolated from the Andong Sikhe.</title>
        <authorList>
            <person name="Won M."/>
            <person name="Kim S.-J."/>
            <person name="Kwon S.-W."/>
        </authorList>
    </citation>
    <scope>NUCLEOTIDE SEQUENCE [LARGE SCALE GENOMIC DNA]</scope>
    <source>
        <strain evidence="1 2">ADR-1</strain>
    </source>
</reference>
<gene>
    <name evidence="1" type="ORF">MTP08_08025</name>
</gene>
<protein>
    <submittedName>
        <fullName evidence="1">Uncharacterized protein</fullName>
    </submittedName>
</protein>
<sequence>MKQNQIIAVIFSLFFNILFSNLYSQDLENEMFFNKNKIDYKFEQNAKIEKFFNKNSIDSIKIILRSENDSTFSVFIKNNLNKTLKLNPQDSSLYLIQEALDKNGKWNPIEFWAYSDCGNSYDNFLDFKNNQILHLTTNRYNGNFKTKVRVKLLMNKKNYYSNSITGKINALKFKKSTWYFQIKEMFYPEKSEKEAENEMFLNTNL</sequence>